<dbReference type="InterPro" id="IPR053924">
    <property type="entry name" value="RecX_HTH_2nd"/>
</dbReference>
<feature type="domain" description="RecX third three-helical" evidence="7">
    <location>
        <begin position="105"/>
        <end position="149"/>
    </location>
</feature>
<dbReference type="GO" id="GO:0006282">
    <property type="term" value="P:regulation of DNA repair"/>
    <property type="evidence" value="ECO:0007669"/>
    <property type="project" value="UniProtKB-UniRule"/>
</dbReference>
<sequence length="153" mass="18196">MKLEEERDRVRAAALRLLSYRDRSILELKSRLRRKGFHPDVISDEIERLKGEKLLDDERFAGVWIRHKLFISHKGKRLIRAELAAKGIPGDMFTRVWEEHVDHEIRSAREYALKKLASYDLLDSFERRGRIHQILFRRGYSQTAIDKALEEIE</sequence>
<feature type="domain" description="RecX second three-helical" evidence="6">
    <location>
        <begin position="56"/>
        <end position="91"/>
    </location>
</feature>
<dbReference type="GO" id="GO:0005737">
    <property type="term" value="C:cytoplasm"/>
    <property type="evidence" value="ECO:0007669"/>
    <property type="project" value="UniProtKB-SubCell"/>
</dbReference>
<evidence type="ECO:0000256" key="5">
    <source>
        <dbReference type="HAMAP-Rule" id="MF_01114"/>
    </source>
</evidence>
<reference evidence="9" key="1">
    <citation type="submission" date="2019-11" db="EMBL/GenBank/DDBJ databases">
        <title>Microbial mats filling the niche in hypersaline microbial mats.</title>
        <authorList>
            <person name="Wong H.L."/>
            <person name="Macleod F.I."/>
            <person name="White R.A. III"/>
            <person name="Burns B.P."/>
        </authorList>
    </citation>
    <scope>NUCLEOTIDE SEQUENCE</scope>
    <source>
        <strain evidence="9">Bin_327</strain>
    </source>
</reference>
<dbReference type="Proteomes" id="UP000630660">
    <property type="component" value="Unassembled WGS sequence"/>
</dbReference>
<evidence type="ECO:0000256" key="1">
    <source>
        <dbReference type="ARBA" id="ARBA00004496"/>
    </source>
</evidence>
<dbReference type="InterPro" id="IPR003783">
    <property type="entry name" value="Regulatory_RecX"/>
</dbReference>
<evidence type="ECO:0000313" key="9">
    <source>
        <dbReference type="EMBL" id="MBD3364013.1"/>
    </source>
</evidence>
<dbReference type="Pfam" id="PF21981">
    <property type="entry name" value="RecX_HTH3"/>
    <property type="match status" value="1"/>
</dbReference>
<comment type="similarity">
    <text evidence="2 5">Belongs to the RecX family.</text>
</comment>
<evidence type="ECO:0000259" key="7">
    <source>
        <dbReference type="Pfam" id="PF21981"/>
    </source>
</evidence>
<dbReference type="Pfam" id="PF21982">
    <property type="entry name" value="RecX_HTH1"/>
    <property type="match status" value="1"/>
</dbReference>
<gene>
    <name evidence="5" type="primary">recX</name>
    <name evidence="9" type="ORF">GF359_02240</name>
</gene>
<name>A0A9D5K831_UNCW3</name>
<evidence type="ECO:0000256" key="4">
    <source>
        <dbReference type="ARBA" id="ARBA00022490"/>
    </source>
</evidence>
<organism evidence="9 10">
    <name type="scientific">candidate division WOR-3 bacterium</name>
    <dbReference type="NCBI Taxonomy" id="2052148"/>
    <lineage>
        <taxon>Bacteria</taxon>
        <taxon>Bacteria division WOR-3</taxon>
    </lineage>
</organism>
<dbReference type="InterPro" id="IPR036388">
    <property type="entry name" value="WH-like_DNA-bd_sf"/>
</dbReference>
<dbReference type="Pfam" id="PF02631">
    <property type="entry name" value="RecX_HTH2"/>
    <property type="match status" value="1"/>
</dbReference>
<dbReference type="EMBL" id="WJKJ01000068">
    <property type="protein sequence ID" value="MBD3364013.1"/>
    <property type="molecule type" value="Genomic_DNA"/>
</dbReference>
<evidence type="ECO:0000259" key="6">
    <source>
        <dbReference type="Pfam" id="PF02631"/>
    </source>
</evidence>
<dbReference type="PANTHER" id="PTHR33602">
    <property type="entry name" value="REGULATORY PROTEIN RECX FAMILY PROTEIN"/>
    <property type="match status" value="1"/>
</dbReference>
<comment type="subcellular location">
    <subcellularLocation>
        <location evidence="1 5">Cytoplasm</location>
    </subcellularLocation>
</comment>
<dbReference type="InterPro" id="IPR053926">
    <property type="entry name" value="RecX_HTH_1st"/>
</dbReference>
<proteinExistence type="inferred from homology"/>
<dbReference type="PANTHER" id="PTHR33602:SF1">
    <property type="entry name" value="REGULATORY PROTEIN RECX FAMILY PROTEIN"/>
    <property type="match status" value="1"/>
</dbReference>
<keyword evidence="4 5" id="KW-0963">Cytoplasm</keyword>
<evidence type="ECO:0000256" key="2">
    <source>
        <dbReference type="ARBA" id="ARBA00009695"/>
    </source>
</evidence>
<accession>A0A9D5K831</accession>
<evidence type="ECO:0000313" key="10">
    <source>
        <dbReference type="Proteomes" id="UP000630660"/>
    </source>
</evidence>
<evidence type="ECO:0000256" key="3">
    <source>
        <dbReference type="ARBA" id="ARBA00018111"/>
    </source>
</evidence>
<evidence type="ECO:0000259" key="8">
    <source>
        <dbReference type="Pfam" id="PF21982"/>
    </source>
</evidence>
<dbReference type="Gene3D" id="1.10.10.10">
    <property type="entry name" value="Winged helix-like DNA-binding domain superfamily/Winged helix DNA-binding domain"/>
    <property type="match status" value="3"/>
</dbReference>
<dbReference type="HAMAP" id="MF_01114">
    <property type="entry name" value="RecX"/>
    <property type="match status" value="1"/>
</dbReference>
<dbReference type="AlphaFoldDB" id="A0A9D5K831"/>
<dbReference type="InterPro" id="IPR053925">
    <property type="entry name" value="RecX_HTH_3rd"/>
</dbReference>
<comment type="caution">
    <text evidence="9">The sequence shown here is derived from an EMBL/GenBank/DDBJ whole genome shotgun (WGS) entry which is preliminary data.</text>
</comment>
<protein>
    <recommendedName>
        <fullName evidence="3 5">Regulatory protein RecX</fullName>
    </recommendedName>
</protein>
<comment type="function">
    <text evidence="5">Modulates RecA activity.</text>
</comment>
<feature type="domain" description="RecX first three-helical" evidence="8">
    <location>
        <begin position="11"/>
        <end position="49"/>
    </location>
</feature>